<evidence type="ECO:0000256" key="6">
    <source>
        <dbReference type="ARBA" id="ARBA00025922"/>
    </source>
</evidence>
<dbReference type="GO" id="GO:0007601">
    <property type="term" value="P:visual perception"/>
    <property type="evidence" value="ECO:0007669"/>
    <property type="project" value="TreeGrafter"/>
</dbReference>
<evidence type="ECO:0000313" key="9">
    <source>
        <dbReference type="EMBL" id="NXJ41751.1"/>
    </source>
</evidence>
<dbReference type="InterPro" id="IPR001064">
    <property type="entry name" value="Beta/gamma_crystallin"/>
</dbReference>
<feature type="non-terminal residue" evidence="9">
    <location>
        <position position="1"/>
    </location>
</feature>
<comment type="subunit">
    <text evidence="6">Homo/heterodimer, or complexes of higher-order. The structure of beta-crystallin oligomers seems to be stabilized through interactions between the N-terminal arms.</text>
</comment>
<comment type="similarity">
    <text evidence="2">Belongs to the beta/gamma-crystallin family.</text>
</comment>
<feature type="domain" description="Beta/gamma crystallin 'Greek key'" evidence="8">
    <location>
        <begin position="52"/>
        <end position="98"/>
    </location>
</feature>
<keyword evidence="5" id="KW-0677">Repeat</keyword>
<proteinExistence type="inferred from homology"/>
<dbReference type="InterPro" id="IPR050252">
    <property type="entry name" value="Beta/Gamma-Crystallin"/>
</dbReference>
<comment type="function">
    <text evidence="1">Crystallins are the dominant structural components of the vertebrate eye lens.</text>
</comment>
<dbReference type="SUPFAM" id="SSF49695">
    <property type="entry name" value="gamma-Crystallin-like"/>
    <property type="match status" value="1"/>
</dbReference>
<name>A0A7L0BI77_9AVES</name>
<gene>
    <name evidence="9" type="primary">Cryba4</name>
    <name evidence="9" type="ORF">CICMAG_R10054</name>
</gene>
<reference evidence="9 10" key="1">
    <citation type="submission" date="2019-09" db="EMBL/GenBank/DDBJ databases">
        <title>Bird 10,000 Genomes (B10K) Project - Family phase.</title>
        <authorList>
            <person name="Zhang G."/>
        </authorList>
    </citation>
    <scope>NUCLEOTIDE SEQUENCE [LARGE SCALE GENOMIC DNA]</scope>
    <source>
        <strain evidence="9">B10K-DU-001-47</strain>
        <tissue evidence="9">Muscle</tissue>
    </source>
</reference>
<dbReference type="Proteomes" id="UP000537039">
    <property type="component" value="Unassembled WGS sequence"/>
</dbReference>
<dbReference type="Gene3D" id="2.60.20.10">
    <property type="entry name" value="Crystallins"/>
    <property type="match status" value="2"/>
</dbReference>
<evidence type="ECO:0000256" key="4">
    <source>
        <dbReference type="ARBA" id="ARBA00022613"/>
    </source>
</evidence>
<dbReference type="GO" id="GO:0005212">
    <property type="term" value="F:structural constituent of eye lens"/>
    <property type="evidence" value="ECO:0007669"/>
    <property type="project" value="UniProtKB-KW"/>
</dbReference>
<evidence type="ECO:0000313" key="10">
    <source>
        <dbReference type="Proteomes" id="UP000537039"/>
    </source>
</evidence>
<evidence type="ECO:0000256" key="7">
    <source>
        <dbReference type="ARBA" id="ARBA00032269"/>
    </source>
</evidence>
<dbReference type="EMBL" id="VXAE01015345">
    <property type="protein sequence ID" value="NXJ41751.1"/>
    <property type="molecule type" value="Genomic_DNA"/>
</dbReference>
<dbReference type="AlphaFoldDB" id="A0A7L0BI77"/>
<comment type="caution">
    <text evidence="9">The sequence shown here is derived from an EMBL/GenBank/DDBJ whole genome shotgun (WGS) entry which is preliminary data.</text>
</comment>
<dbReference type="PANTHER" id="PTHR11818">
    <property type="entry name" value="BETA/GAMMA CRYSTALLIN"/>
    <property type="match status" value="1"/>
</dbReference>
<feature type="non-terminal residue" evidence="9">
    <location>
        <position position="188"/>
    </location>
</feature>
<dbReference type="InterPro" id="IPR011024">
    <property type="entry name" value="G_crystallin-like"/>
</dbReference>
<dbReference type="PROSITE" id="PS50915">
    <property type="entry name" value="CRYSTALLIN_BETA_GAMMA"/>
    <property type="match status" value="1"/>
</dbReference>
<dbReference type="Pfam" id="PF00030">
    <property type="entry name" value="Crystall"/>
    <property type="match status" value="2"/>
</dbReference>
<evidence type="ECO:0000256" key="2">
    <source>
        <dbReference type="ARBA" id="ARBA00009646"/>
    </source>
</evidence>
<evidence type="ECO:0000259" key="8">
    <source>
        <dbReference type="PROSITE" id="PS50915"/>
    </source>
</evidence>
<organism evidence="9 10">
    <name type="scientific">Ciconia maguari</name>
    <dbReference type="NCBI Taxonomy" id="52777"/>
    <lineage>
        <taxon>Eukaryota</taxon>
        <taxon>Metazoa</taxon>
        <taxon>Chordata</taxon>
        <taxon>Craniata</taxon>
        <taxon>Vertebrata</taxon>
        <taxon>Euteleostomi</taxon>
        <taxon>Archelosauria</taxon>
        <taxon>Archosauria</taxon>
        <taxon>Dinosauria</taxon>
        <taxon>Saurischia</taxon>
        <taxon>Theropoda</taxon>
        <taxon>Coelurosauria</taxon>
        <taxon>Aves</taxon>
        <taxon>Neognathae</taxon>
        <taxon>Neoaves</taxon>
        <taxon>Aequornithes</taxon>
        <taxon>Ciconiiformes</taxon>
        <taxon>Ciconiidae</taxon>
        <taxon>Ciconia</taxon>
    </lineage>
</organism>
<accession>A0A7L0BI77</accession>
<dbReference type="PANTHER" id="PTHR11818:SF19">
    <property type="entry name" value="BETA-CRYSTALLIN A4"/>
    <property type="match status" value="1"/>
</dbReference>
<evidence type="ECO:0000256" key="5">
    <source>
        <dbReference type="ARBA" id="ARBA00022737"/>
    </source>
</evidence>
<dbReference type="PRINTS" id="PR01367">
    <property type="entry name" value="BGCRYSTALLIN"/>
</dbReference>
<evidence type="ECO:0000256" key="1">
    <source>
        <dbReference type="ARBA" id="ARBA00003689"/>
    </source>
</evidence>
<keyword evidence="10" id="KW-1185">Reference proteome</keyword>
<evidence type="ECO:0000256" key="3">
    <source>
        <dbReference type="ARBA" id="ARBA00019489"/>
    </source>
</evidence>
<sequence>MTHRCRRSSGLWKIVVWDEAFFQGKKHEFTTDCYSTPEHGFSTVRSCKIESGAWAGFEHCGFQGQQFVLERGEYPCWEAWSGSNAYHVERMCSFRPIACAVKLRMLWQLPAPCPLPSARSTGCLMVLPALSRRRSLLCRRWVCSQYPGYRGFQYLLESDSRAGEYKHVREWGSHAQTGQVQSIRRVQQ</sequence>
<keyword evidence="4" id="KW-0273">Eye lens protein</keyword>
<protein>
    <recommendedName>
        <fullName evidence="3">Beta-crystallin A4</fullName>
    </recommendedName>
    <alternativeName>
        <fullName evidence="7">Beta-A4 crystallin</fullName>
    </alternativeName>
</protein>
<dbReference type="FunFam" id="2.60.20.10:FF:000002">
    <property type="entry name" value="Crystallin, beta B2"/>
    <property type="match status" value="1"/>
</dbReference>
<dbReference type="GO" id="GO:0002088">
    <property type="term" value="P:lens development in camera-type eye"/>
    <property type="evidence" value="ECO:0007669"/>
    <property type="project" value="TreeGrafter"/>
</dbReference>
<dbReference type="SMART" id="SM00247">
    <property type="entry name" value="XTALbg"/>
    <property type="match status" value="2"/>
</dbReference>